<dbReference type="AlphaFoldDB" id="A0A098GB68"/>
<dbReference type="PANTHER" id="PTHR12677">
    <property type="entry name" value="GOLGI APPARATUS MEMBRANE PROTEIN TVP38-RELATED"/>
    <property type="match status" value="1"/>
</dbReference>
<evidence type="ECO:0000256" key="1">
    <source>
        <dbReference type="ARBA" id="ARBA00004651"/>
    </source>
</evidence>
<evidence type="ECO:0000259" key="7">
    <source>
        <dbReference type="Pfam" id="PF09335"/>
    </source>
</evidence>
<keyword evidence="9" id="KW-1185">Reference proteome</keyword>
<gene>
    <name evidence="8" type="ORF">LFA_3383</name>
</gene>
<keyword evidence="2 6" id="KW-1003">Cell membrane</keyword>
<comment type="similarity">
    <text evidence="6">Belongs to the TVP38/TMEM64 family.</text>
</comment>
<keyword evidence="5 6" id="KW-0472">Membrane</keyword>
<proteinExistence type="inferred from homology"/>
<accession>A0A098GB68</accession>
<organism evidence="8 9">
    <name type="scientific">Legionella fallonii LLAP-10</name>
    <dbReference type="NCBI Taxonomy" id="1212491"/>
    <lineage>
        <taxon>Bacteria</taxon>
        <taxon>Pseudomonadati</taxon>
        <taxon>Pseudomonadota</taxon>
        <taxon>Gammaproteobacteria</taxon>
        <taxon>Legionellales</taxon>
        <taxon>Legionellaceae</taxon>
        <taxon>Legionella</taxon>
    </lineage>
</organism>
<evidence type="ECO:0000256" key="4">
    <source>
        <dbReference type="ARBA" id="ARBA00022989"/>
    </source>
</evidence>
<evidence type="ECO:0000256" key="2">
    <source>
        <dbReference type="ARBA" id="ARBA00022475"/>
    </source>
</evidence>
<keyword evidence="3 6" id="KW-0812">Transmembrane</keyword>
<protein>
    <recommendedName>
        <fullName evidence="6">TVP38/TMEM64 family membrane protein</fullName>
    </recommendedName>
</protein>
<dbReference type="InterPro" id="IPR032816">
    <property type="entry name" value="VTT_dom"/>
</dbReference>
<dbReference type="KEGG" id="lfa:LFA_3383"/>
<dbReference type="InterPro" id="IPR015414">
    <property type="entry name" value="TMEM64"/>
</dbReference>
<reference evidence="9" key="1">
    <citation type="submission" date="2014-09" db="EMBL/GenBank/DDBJ databases">
        <authorList>
            <person name="Gomez-Valero L."/>
        </authorList>
    </citation>
    <scope>NUCLEOTIDE SEQUENCE [LARGE SCALE GENOMIC DNA]</scope>
    <source>
        <strain evidence="9">ATCC700992</strain>
    </source>
</reference>
<evidence type="ECO:0000313" key="9">
    <source>
        <dbReference type="Proteomes" id="UP000032430"/>
    </source>
</evidence>
<dbReference type="OrthoDB" id="9800167at2"/>
<dbReference type="PANTHER" id="PTHR12677:SF59">
    <property type="entry name" value="GOLGI APPARATUS MEMBRANE PROTEIN TVP38-RELATED"/>
    <property type="match status" value="1"/>
</dbReference>
<dbReference type="STRING" id="1212491.LFA_3383"/>
<feature type="transmembrane region" description="Helical" evidence="6">
    <location>
        <begin position="190"/>
        <end position="212"/>
    </location>
</feature>
<keyword evidence="4 6" id="KW-1133">Transmembrane helix</keyword>
<dbReference type="RefSeq" id="WP_045096973.1">
    <property type="nucleotide sequence ID" value="NZ_LN614827.1"/>
</dbReference>
<feature type="transmembrane region" description="Helical" evidence="6">
    <location>
        <begin position="155"/>
        <end position="178"/>
    </location>
</feature>
<dbReference type="EMBL" id="LN614827">
    <property type="protein sequence ID" value="CEG58716.1"/>
    <property type="molecule type" value="Genomic_DNA"/>
</dbReference>
<evidence type="ECO:0000256" key="6">
    <source>
        <dbReference type="RuleBase" id="RU366058"/>
    </source>
</evidence>
<sequence length="216" mass="24629">MTDRRNYYIKTICFILALVVFIFGAWAFHKHYPEIIDWINDLGWLAPVLFLILYSLASLMFLPTMILTLAGGAIFGPVMGTLLNLIGATFGAAFSFLITRHLVYDWFTKKRGERLNKLIAGVDEKGWMFVALLRLFPIVPFNIVNYGLGITGIRFRLYIITTFIFLIPAEIIYTYFGYAGIDALSNPGHFYRNGGVILSGLAILFLFLMKFLKRKN</sequence>
<evidence type="ECO:0000256" key="5">
    <source>
        <dbReference type="ARBA" id="ARBA00023136"/>
    </source>
</evidence>
<evidence type="ECO:0000313" key="8">
    <source>
        <dbReference type="EMBL" id="CEG58716.1"/>
    </source>
</evidence>
<feature type="transmembrane region" description="Helical" evidence="6">
    <location>
        <begin position="127"/>
        <end position="148"/>
    </location>
</feature>
<dbReference type="HOGENOM" id="CLU_038944_7_1_6"/>
<dbReference type="GO" id="GO:0005886">
    <property type="term" value="C:plasma membrane"/>
    <property type="evidence" value="ECO:0007669"/>
    <property type="project" value="UniProtKB-SubCell"/>
</dbReference>
<feature type="transmembrane region" description="Helical" evidence="6">
    <location>
        <begin position="82"/>
        <end position="107"/>
    </location>
</feature>
<dbReference type="Pfam" id="PF09335">
    <property type="entry name" value="VTT_dom"/>
    <property type="match status" value="1"/>
</dbReference>
<feature type="domain" description="VTT" evidence="7">
    <location>
        <begin position="62"/>
        <end position="178"/>
    </location>
</feature>
<evidence type="ECO:0000256" key="3">
    <source>
        <dbReference type="ARBA" id="ARBA00022692"/>
    </source>
</evidence>
<feature type="transmembrane region" description="Helical" evidence="6">
    <location>
        <begin position="48"/>
        <end position="70"/>
    </location>
</feature>
<feature type="transmembrane region" description="Helical" evidence="6">
    <location>
        <begin position="7"/>
        <end position="28"/>
    </location>
</feature>
<comment type="subcellular location">
    <subcellularLocation>
        <location evidence="1 6">Cell membrane</location>
        <topology evidence="1 6">Multi-pass membrane protein</topology>
    </subcellularLocation>
</comment>
<name>A0A098GB68_9GAMM</name>
<dbReference type="Proteomes" id="UP000032430">
    <property type="component" value="Chromosome I"/>
</dbReference>